<name>A0A0L0QP24_VIRPA</name>
<dbReference type="GO" id="GO:0043190">
    <property type="term" value="C:ATP-binding cassette (ABC) transporter complex"/>
    <property type="evidence" value="ECO:0007669"/>
    <property type="project" value="InterPro"/>
</dbReference>
<dbReference type="InterPro" id="IPR047817">
    <property type="entry name" value="ABC2_TM_bact-type"/>
</dbReference>
<dbReference type="PATRIC" id="fig|1473.5.peg.2363"/>
<accession>A0A0L0QP24</accession>
<dbReference type="OrthoDB" id="670210at2"/>
<feature type="transmembrane region" description="Helical" evidence="5">
    <location>
        <begin position="103"/>
        <end position="131"/>
    </location>
</feature>
<dbReference type="PRINTS" id="PR00164">
    <property type="entry name" value="ABC2TRNSPORT"/>
</dbReference>
<keyword evidence="8" id="KW-1185">Reference proteome</keyword>
<dbReference type="PIRSF" id="PIRSF006648">
    <property type="entry name" value="DrrB"/>
    <property type="match status" value="1"/>
</dbReference>
<dbReference type="PANTHER" id="PTHR43229:SF2">
    <property type="entry name" value="NODULATION PROTEIN J"/>
    <property type="match status" value="1"/>
</dbReference>
<keyword evidence="3 5" id="KW-1133">Transmembrane helix</keyword>
<protein>
    <recommendedName>
        <fullName evidence="5">Transport permease protein</fullName>
    </recommendedName>
</protein>
<dbReference type="GO" id="GO:0140359">
    <property type="term" value="F:ABC-type transporter activity"/>
    <property type="evidence" value="ECO:0007669"/>
    <property type="project" value="InterPro"/>
</dbReference>
<evidence type="ECO:0000256" key="4">
    <source>
        <dbReference type="ARBA" id="ARBA00023136"/>
    </source>
</evidence>
<evidence type="ECO:0000256" key="3">
    <source>
        <dbReference type="ARBA" id="ARBA00022989"/>
    </source>
</evidence>
<keyword evidence="2 5" id="KW-0812">Transmembrane</keyword>
<organism evidence="7 8">
    <name type="scientific">Virgibacillus pantothenticus</name>
    <dbReference type="NCBI Taxonomy" id="1473"/>
    <lineage>
        <taxon>Bacteria</taxon>
        <taxon>Bacillati</taxon>
        <taxon>Bacillota</taxon>
        <taxon>Bacilli</taxon>
        <taxon>Bacillales</taxon>
        <taxon>Bacillaceae</taxon>
        <taxon>Virgibacillus</taxon>
    </lineage>
</organism>
<feature type="transmembrane region" description="Helical" evidence="5">
    <location>
        <begin position="60"/>
        <end position="82"/>
    </location>
</feature>
<keyword evidence="4 5" id="KW-0472">Membrane</keyword>
<comment type="similarity">
    <text evidence="5">Belongs to the ABC-2 integral membrane protein family.</text>
</comment>
<sequence length="257" mass="28064">MKLLTDTLWIFVRSLKIYFRVPFIVLMTIIQPVLWMFLFGEVFSSMADIPGFGGESYIEYLGPGIVMMSTMIAGAHAGIGIINDHREGILDRLLISPIYRSAIAMGGLLQETVTMVIQALIMIGVAALLGATFSGGLIGIIQLTIIAVLLGLGMGILSTTLALFVLKEESLTAAASLITMPLIFLSGMFIPLELVPNWVENFAAFNPLNWAVEAGREVITTKPDWSVVIPNSSYLVLMFIVSCALILLAFRKYQKTL</sequence>
<feature type="transmembrane region" description="Helical" evidence="5">
    <location>
        <begin position="232"/>
        <end position="250"/>
    </location>
</feature>
<evidence type="ECO:0000256" key="1">
    <source>
        <dbReference type="ARBA" id="ARBA00004141"/>
    </source>
</evidence>
<gene>
    <name evidence="7" type="ORF">AFK71_18170</name>
</gene>
<dbReference type="Pfam" id="PF01061">
    <property type="entry name" value="ABC2_membrane"/>
    <property type="match status" value="1"/>
</dbReference>
<evidence type="ECO:0000313" key="8">
    <source>
        <dbReference type="Proteomes" id="UP000036780"/>
    </source>
</evidence>
<feature type="transmembrane region" description="Helical" evidence="5">
    <location>
        <begin position="173"/>
        <end position="192"/>
    </location>
</feature>
<feature type="domain" description="ABC transmembrane type-2" evidence="6">
    <location>
        <begin position="23"/>
        <end position="253"/>
    </location>
</feature>
<dbReference type="EMBL" id="LGTO01000007">
    <property type="protein sequence ID" value="KNE20309.1"/>
    <property type="molecule type" value="Genomic_DNA"/>
</dbReference>
<evidence type="ECO:0000256" key="2">
    <source>
        <dbReference type="ARBA" id="ARBA00022692"/>
    </source>
</evidence>
<comment type="subcellular location">
    <subcellularLocation>
        <location evidence="5">Cell membrane</location>
        <topology evidence="5">Multi-pass membrane protein</topology>
    </subcellularLocation>
    <subcellularLocation>
        <location evidence="1">Membrane</location>
        <topology evidence="1">Multi-pass membrane protein</topology>
    </subcellularLocation>
</comment>
<dbReference type="RefSeq" id="WP_050352880.1">
    <property type="nucleotide sequence ID" value="NZ_CP073011.1"/>
</dbReference>
<dbReference type="GeneID" id="66870545"/>
<proteinExistence type="inferred from homology"/>
<dbReference type="PANTHER" id="PTHR43229">
    <property type="entry name" value="NODULATION PROTEIN J"/>
    <property type="match status" value="1"/>
</dbReference>
<dbReference type="InterPro" id="IPR051784">
    <property type="entry name" value="Nod_factor_ABC_transporter"/>
</dbReference>
<dbReference type="InterPro" id="IPR013525">
    <property type="entry name" value="ABC2_TM"/>
</dbReference>
<keyword evidence="5" id="KW-0813">Transport</keyword>
<dbReference type="Proteomes" id="UP000036780">
    <property type="component" value="Unassembled WGS sequence"/>
</dbReference>
<evidence type="ECO:0000259" key="6">
    <source>
        <dbReference type="PROSITE" id="PS51012"/>
    </source>
</evidence>
<dbReference type="AlphaFoldDB" id="A0A0L0QP24"/>
<dbReference type="InterPro" id="IPR000412">
    <property type="entry name" value="ABC_2_transport"/>
</dbReference>
<keyword evidence="5" id="KW-1003">Cell membrane</keyword>
<feature type="transmembrane region" description="Helical" evidence="5">
    <location>
        <begin position="21"/>
        <end position="40"/>
    </location>
</feature>
<evidence type="ECO:0000256" key="5">
    <source>
        <dbReference type="RuleBase" id="RU361157"/>
    </source>
</evidence>
<comment type="caution">
    <text evidence="7">The sequence shown here is derived from an EMBL/GenBank/DDBJ whole genome shotgun (WGS) entry which is preliminary data.</text>
</comment>
<reference evidence="8" key="1">
    <citation type="submission" date="2015-07" db="EMBL/GenBank/DDBJ databases">
        <title>Fjat-10053 dsm26.</title>
        <authorList>
            <person name="Liu B."/>
            <person name="Wang J."/>
            <person name="Zhu Y."/>
            <person name="Liu G."/>
            <person name="Chen Q."/>
            <person name="Chen Z."/>
            <person name="Lan J."/>
            <person name="Che J."/>
            <person name="Ge C."/>
            <person name="Shi H."/>
            <person name="Pan Z."/>
            <person name="Liu X."/>
        </authorList>
    </citation>
    <scope>NUCLEOTIDE SEQUENCE [LARGE SCALE GENOMIC DNA]</scope>
    <source>
        <strain evidence="8">DSM 26</strain>
    </source>
</reference>
<evidence type="ECO:0000313" key="7">
    <source>
        <dbReference type="EMBL" id="KNE20309.1"/>
    </source>
</evidence>
<dbReference type="PROSITE" id="PS51012">
    <property type="entry name" value="ABC_TM2"/>
    <property type="match status" value="1"/>
</dbReference>
<feature type="transmembrane region" description="Helical" evidence="5">
    <location>
        <begin position="137"/>
        <end position="166"/>
    </location>
</feature>